<name>A7T1K3_NEMVE</name>
<dbReference type="EMBL" id="DS474667">
    <property type="protein sequence ID" value="EDO26803.1"/>
    <property type="molecule type" value="Genomic_DNA"/>
</dbReference>
<dbReference type="EMBL" id="DS470120">
    <property type="protein sequence ID" value="EDO30166.1"/>
    <property type="molecule type" value="Genomic_DNA"/>
</dbReference>
<reference evidence="2 3" key="1">
    <citation type="journal article" date="2007" name="Science">
        <title>Sea anemone genome reveals ancestral eumetazoan gene repertoire and genomic organization.</title>
        <authorList>
            <person name="Putnam N.H."/>
            <person name="Srivastava M."/>
            <person name="Hellsten U."/>
            <person name="Dirks B."/>
            <person name="Chapman J."/>
            <person name="Salamov A."/>
            <person name="Terry A."/>
            <person name="Shapiro H."/>
            <person name="Lindquist E."/>
            <person name="Kapitonov V.V."/>
            <person name="Jurka J."/>
            <person name="Genikhovich G."/>
            <person name="Grigoriev I.V."/>
            <person name="Lucas S.M."/>
            <person name="Steele R.E."/>
            <person name="Finnerty J.R."/>
            <person name="Technau U."/>
            <person name="Martindale M.Q."/>
            <person name="Rokhsar D.S."/>
        </authorList>
    </citation>
    <scope>NUCLEOTIDE SEQUENCE [LARGE SCALE GENOMIC DNA]</scope>
    <source>
        <strain evidence="2">CH2 x CH6</strain>
        <strain evidence="3">CH2 X CH6</strain>
    </source>
</reference>
<dbReference type="Proteomes" id="UP000001593">
    <property type="component" value="Unassembled WGS sequence"/>
</dbReference>
<feature type="non-terminal residue" evidence="2">
    <location>
        <position position="1"/>
    </location>
</feature>
<accession>A7T1K3</accession>
<dbReference type="HOGENOM" id="CLU_204269_0_0_1"/>
<evidence type="ECO:0000313" key="3">
    <source>
        <dbReference type="Proteomes" id="UP000001593"/>
    </source>
</evidence>
<proteinExistence type="predicted"/>
<organism evidence="2 3">
    <name type="scientific">Nematostella vectensis</name>
    <name type="common">Starlet sea anemone</name>
    <dbReference type="NCBI Taxonomy" id="45351"/>
    <lineage>
        <taxon>Eukaryota</taxon>
        <taxon>Metazoa</taxon>
        <taxon>Cnidaria</taxon>
        <taxon>Anthozoa</taxon>
        <taxon>Hexacorallia</taxon>
        <taxon>Actiniaria</taxon>
        <taxon>Edwardsiidae</taxon>
        <taxon>Nematostella</taxon>
    </lineage>
</organism>
<dbReference type="InParanoid" id="A7T1K3"/>
<evidence type="ECO:0000313" key="1">
    <source>
        <dbReference type="EMBL" id="EDO26803.1"/>
    </source>
</evidence>
<keyword evidence="3" id="KW-1185">Reference proteome</keyword>
<protein>
    <recommendedName>
        <fullName evidence="4">Reverse transcriptase domain-containing protein</fullName>
    </recommendedName>
</protein>
<gene>
    <name evidence="2" type="ORF">NEMVEDRAFT_v1g141843</name>
    <name evidence="1" type="ORF">NEMVEDRAFT_v1g49217</name>
</gene>
<feature type="non-terminal residue" evidence="2">
    <location>
        <position position="58"/>
    </location>
</feature>
<evidence type="ECO:0000313" key="2">
    <source>
        <dbReference type="EMBL" id="EDO30166.1"/>
    </source>
</evidence>
<evidence type="ECO:0008006" key="4">
    <source>
        <dbReference type="Google" id="ProtNLM"/>
    </source>
</evidence>
<sequence length="58" mass="7151">NYRQIAILFSFKKILEKLVYDQLIFYLEKHNILFQYQFGFRKGHFTEHAILETIENLK</sequence>
<dbReference type="AlphaFoldDB" id="A7T1K3"/>
<dbReference type="OMA" id="HFTEHAI"/>